<protein>
    <submittedName>
        <fullName evidence="2">Uncharacterized protein</fullName>
    </submittedName>
</protein>
<dbReference type="InterPro" id="IPR046494">
    <property type="entry name" value="DUF6587"/>
</dbReference>
<dbReference type="RefSeq" id="WP_106181823.1">
    <property type="nucleotide sequence ID" value="NZ_MUHY01000001.1"/>
</dbReference>
<keyword evidence="1" id="KW-0472">Membrane</keyword>
<name>A0ABX5FDY3_9BURK</name>
<keyword evidence="1" id="KW-1133">Transmembrane helix</keyword>
<dbReference type="Pfam" id="PF20228">
    <property type="entry name" value="DUF6587"/>
    <property type="match status" value="1"/>
</dbReference>
<comment type="caution">
    <text evidence="2">The sequence shown here is derived from an EMBL/GenBank/DDBJ whole genome shotgun (WGS) entry which is preliminary data.</text>
</comment>
<feature type="transmembrane region" description="Helical" evidence="1">
    <location>
        <begin position="6"/>
        <end position="24"/>
    </location>
</feature>
<dbReference type="EMBL" id="MUHY01000001">
    <property type="protein sequence ID" value="PSB91900.1"/>
    <property type="molecule type" value="Genomic_DNA"/>
</dbReference>
<sequence length="111" mass="12248">MKVSLWLQYITIVLIAFISILYLFQKILPTLAGKVQTAISLWLDRPDYARWIRVLGRACRPVDVPKVAKDCSSGCGTCTGCGMASSTDFIAQPRVVTFHRSVAKRGRTAGD</sequence>
<evidence type="ECO:0000313" key="2">
    <source>
        <dbReference type="EMBL" id="PSB91900.1"/>
    </source>
</evidence>
<dbReference type="Proteomes" id="UP000242660">
    <property type="component" value="Unassembled WGS sequence"/>
</dbReference>
<keyword evidence="1" id="KW-0812">Transmembrane</keyword>
<organism evidence="2 3">
    <name type="scientific">Candidatus Pandoraea novymonadis</name>
    <dbReference type="NCBI Taxonomy" id="1808959"/>
    <lineage>
        <taxon>Bacteria</taxon>
        <taxon>Pseudomonadati</taxon>
        <taxon>Pseudomonadota</taxon>
        <taxon>Betaproteobacteria</taxon>
        <taxon>Burkholderiales</taxon>
        <taxon>Burkholderiaceae</taxon>
        <taxon>Pandoraea</taxon>
    </lineage>
</organism>
<reference evidence="2 3" key="1">
    <citation type="journal article" date="2017" name="Front. Microbiol.">
        <title>Genome of Ca. Pandoraea novymonadis, an Endosymbiotic Bacterium of the Trypanosomatid Novymonas esmeraldas.</title>
        <authorList>
            <person name="Kostygov A.Y."/>
            <person name="Butenko A."/>
            <person name="Nenarokova A."/>
            <person name="Tashyreva D."/>
            <person name="Flegontov P."/>
            <person name="Lukes J."/>
            <person name="Yurchenko V."/>
        </authorList>
    </citation>
    <scope>NUCLEOTIDE SEQUENCE [LARGE SCALE GENOMIC DNA]</scope>
    <source>
        <strain evidence="2 3">E262</strain>
    </source>
</reference>
<evidence type="ECO:0000313" key="3">
    <source>
        <dbReference type="Proteomes" id="UP000242660"/>
    </source>
</evidence>
<keyword evidence="3" id="KW-1185">Reference proteome</keyword>
<gene>
    <name evidence="2" type="ORF">BZL35_00118</name>
</gene>
<evidence type="ECO:0000256" key="1">
    <source>
        <dbReference type="SAM" id="Phobius"/>
    </source>
</evidence>
<proteinExistence type="predicted"/>
<accession>A0ABX5FDY3</accession>